<evidence type="ECO:0000313" key="3">
    <source>
        <dbReference type="Proteomes" id="UP001501410"/>
    </source>
</evidence>
<sequence>MVTTGRLDFLFVVIRSCGRFAHFEVFSCPEWNVIGNTEGRRTKTAKAKQYMNTAILIIATLVCFGLLRKTIDWFETI</sequence>
<dbReference type="EMBL" id="BAABEZ010000002">
    <property type="protein sequence ID" value="GAA4449487.1"/>
    <property type="molecule type" value="Genomic_DNA"/>
</dbReference>
<dbReference type="Proteomes" id="UP001501410">
    <property type="component" value="Unassembled WGS sequence"/>
</dbReference>
<feature type="transmembrane region" description="Helical" evidence="1">
    <location>
        <begin position="50"/>
        <end position="67"/>
    </location>
</feature>
<keyword evidence="3" id="KW-1185">Reference proteome</keyword>
<protein>
    <submittedName>
        <fullName evidence="2">Uncharacterized protein</fullName>
    </submittedName>
</protein>
<accession>A0ABP8MFG1</accession>
<organism evidence="2 3">
    <name type="scientific">Rurimicrobium arvi</name>
    <dbReference type="NCBI Taxonomy" id="2049916"/>
    <lineage>
        <taxon>Bacteria</taxon>
        <taxon>Pseudomonadati</taxon>
        <taxon>Bacteroidota</taxon>
        <taxon>Chitinophagia</taxon>
        <taxon>Chitinophagales</taxon>
        <taxon>Chitinophagaceae</taxon>
        <taxon>Rurimicrobium</taxon>
    </lineage>
</organism>
<evidence type="ECO:0000313" key="2">
    <source>
        <dbReference type="EMBL" id="GAA4449487.1"/>
    </source>
</evidence>
<keyword evidence="1" id="KW-0472">Membrane</keyword>
<comment type="caution">
    <text evidence="2">The sequence shown here is derived from an EMBL/GenBank/DDBJ whole genome shotgun (WGS) entry which is preliminary data.</text>
</comment>
<evidence type="ECO:0000256" key="1">
    <source>
        <dbReference type="SAM" id="Phobius"/>
    </source>
</evidence>
<reference evidence="3" key="1">
    <citation type="journal article" date="2019" name="Int. J. Syst. Evol. Microbiol.">
        <title>The Global Catalogue of Microorganisms (GCM) 10K type strain sequencing project: providing services to taxonomists for standard genome sequencing and annotation.</title>
        <authorList>
            <consortium name="The Broad Institute Genomics Platform"/>
            <consortium name="The Broad Institute Genome Sequencing Center for Infectious Disease"/>
            <person name="Wu L."/>
            <person name="Ma J."/>
        </authorList>
    </citation>
    <scope>NUCLEOTIDE SEQUENCE [LARGE SCALE GENOMIC DNA]</scope>
    <source>
        <strain evidence="3">JCM 31921</strain>
    </source>
</reference>
<gene>
    <name evidence="2" type="ORF">GCM10023092_03760</name>
</gene>
<proteinExistence type="predicted"/>
<keyword evidence="1" id="KW-1133">Transmembrane helix</keyword>
<keyword evidence="1" id="KW-0812">Transmembrane</keyword>
<name>A0ABP8MFG1_9BACT</name>